<dbReference type="NCBIfam" id="NF033518">
    <property type="entry name" value="transpos_IS607"/>
    <property type="match status" value="1"/>
</dbReference>
<dbReference type="PATRIC" id="fig|927704.6.peg.270"/>
<dbReference type="GO" id="GO:0015074">
    <property type="term" value="P:DNA integration"/>
    <property type="evidence" value="ECO:0007669"/>
    <property type="project" value="UniProtKB-KW"/>
</dbReference>
<dbReference type="InterPro" id="IPR006118">
    <property type="entry name" value="Recombinase_CS"/>
</dbReference>
<dbReference type="PANTHER" id="PTHR36172:SF1">
    <property type="entry name" value="RESOLVASE-RELATED"/>
    <property type="match status" value="1"/>
</dbReference>
<dbReference type="InterPro" id="IPR036162">
    <property type="entry name" value="Resolvase-like_N_sf"/>
</dbReference>
<evidence type="ECO:0000256" key="3">
    <source>
        <dbReference type="ARBA" id="ARBA00023172"/>
    </source>
</evidence>
<dbReference type="SMART" id="SM00857">
    <property type="entry name" value="Resolvase"/>
    <property type="match status" value="1"/>
</dbReference>
<sequence length="210" mass="24035">MELVSIGKFAKMVGVTTTTLRRMHQSGDFIPHHVTKGGTRYYSMEQLKEFSNAPETEKLVVGYCRVSTPAQKDDLQTQVENVKSYMYAKGYKFEIITDVGSGIDYKKKGLRQLVNKINNHEVSTVVILYKDRLIRFGYELLEYLCEINGVSIEIIDNTEQSKEQELTDDLIQIITVFANRLYGQRSKKTKRLIDEVKKNAESGKDKASAY</sequence>
<dbReference type="OrthoDB" id="9773308at2"/>
<dbReference type="Gene3D" id="1.10.287.2170">
    <property type="match status" value="1"/>
</dbReference>
<dbReference type="InterPro" id="IPR000551">
    <property type="entry name" value="MerR-type_HTH_dom"/>
</dbReference>
<evidence type="ECO:0000313" key="7">
    <source>
        <dbReference type="EMBL" id="BAL81971.1"/>
    </source>
</evidence>
<accession>I0GMI4</accession>
<proteinExistence type="predicted"/>
<dbReference type="GO" id="GO:0006355">
    <property type="term" value="P:regulation of DNA-templated transcription"/>
    <property type="evidence" value="ECO:0007669"/>
    <property type="project" value="InterPro"/>
</dbReference>
<dbReference type="AlphaFoldDB" id="I0GMI4"/>
<name>I0GMI4_SELRL</name>
<evidence type="ECO:0000259" key="6">
    <source>
        <dbReference type="PROSITE" id="PS51736"/>
    </source>
</evidence>
<keyword evidence="1" id="KW-0229">DNA integration</keyword>
<dbReference type="eggNOG" id="COG2452">
    <property type="taxonomic scope" value="Bacteria"/>
</dbReference>
<dbReference type="FunFam" id="3.40.50.1390:FF:000002">
    <property type="entry name" value="ORF1 in transposon ISC1904"/>
    <property type="match status" value="1"/>
</dbReference>
<dbReference type="HOGENOM" id="CLU_082093_0_1_9"/>
<dbReference type="RefSeq" id="WP_014423416.1">
    <property type="nucleotide sequence ID" value="NC_017068.1"/>
</dbReference>
<feature type="active site" description="O-(5'-phospho-DNA)-serine intermediate" evidence="4 5">
    <location>
        <position position="67"/>
    </location>
</feature>
<dbReference type="InterPro" id="IPR009061">
    <property type="entry name" value="DNA-bd_dom_put_sf"/>
</dbReference>
<dbReference type="PROSITE" id="PS00397">
    <property type="entry name" value="RECOMBINASES_1"/>
    <property type="match status" value="1"/>
</dbReference>
<dbReference type="KEGG" id="sri:SELR_02630"/>
<dbReference type="Pfam" id="PF00239">
    <property type="entry name" value="Resolvase"/>
    <property type="match status" value="1"/>
</dbReference>
<feature type="domain" description="Resolvase/invertase-type recombinase catalytic" evidence="6">
    <location>
        <begin position="59"/>
        <end position="200"/>
    </location>
</feature>
<keyword evidence="3" id="KW-0233">DNA recombination</keyword>
<dbReference type="Pfam" id="PF00376">
    <property type="entry name" value="MerR"/>
    <property type="match status" value="1"/>
</dbReference>
<reference evidence="7 8" key="1">
    <citation type="submission" date="2011-10" db="EMBL/GenBank/DDBJ databases">
        <title>Whole genome sequence of Selenomonas ruminantium subsp. lactilytica TAM6421.</title>
        <authorList>
            <person name="Oguchi A."/>
            <person name="Ankai A."/>
            <person name="Kaneko J."/>
            <person name="Yamada-Narita S."/>
            <person name="Fukui S."/>
            <person name="Takahashi M."/>
            <person name="Onodera T."/>
            <person name="Kojima S."/>
            <person name="Fushimi T."/>
            <person name="Abe N."/>
            <person name="Kamio Y."/>
            <person name="Yamazaki S."/>
            <person name="Fujita N."/>
        </authorList>
    </citation>
    <scope>NUCLEOTIDE SEQUENCE [LARGE SCALE GENOMIC DNA]</scope>
    <source>
        <strain evidence="8">NBRC 103574 / TAM6421</strain>
    </source>
</reference>
<keyword evidence="2" id="KW-0238">DNA-binding</keyword>
<evidence type="ECO:0000256" key="1">
    <source>
        <dbReference type="ARBA" id="ARBA00022908"/>
    </source>
</evidence>
<evidence type="ECO:0000256" key="5">
    <source>
        <dbReference type="PROSITE-ProRule" id="PRU10137"/>
    </source>
</evidence>
<organism evidence="7 8">
    <name type="scientific">Selenomonas ruminantium subsp. lactilytica (strain NBRC 103574 / TAM6421)</name>
    <dbReference type="NCBI Taxonomy" id="927704"/>
    <lineage>
        <taxon>Bacteria</taxon>
        <taxon>Bacillati</taxon>
        <taxon>Bacillota</taxon>
        <taxon>Negativicutes</taxon>
        <taxon>Selenomonadales</taxon>
        <taxon>Selenomonadaceae</taxon>
        <taxon>Selenomonas</taxon>
    </lineage>
</organism>
<dbReference type="Gene3D" id="1.10.1660.10">
    <property type="match status" value="1"/>
</dbReference>
<evidence type="ECO:0000256" key="2">
    <source>
        <dbReference type="ARBA" id="ARBA00023125"/>
    </source>
</evidence>
<gene>
    <name evidence="7" type="ordered locus">SELR_02630</name>
</gene>
<dbReference type="InterPro" id="IPR051491">
    <property type="entry name" value="Recombinase/Transposase-rel"/>
</dbReference>
<dbReference type="GO" id="GO:0000150">
    <property type="term" value="F:DNA strand exchange activity"/>
    <property type="evidence" value="ECO:0007669"/>
    <property type="project" value="InterPro"/>
</dbReference>
<evidence type="ECO:0000313" key="8">
    <source>
        <dbReference type="Proteomes" id="UP000007887"/>
    </source>
</evidence>
<dbReference type="InterPro" id="IPR006119">
    <property type="entry name" value="Resolv_N"/>
</dbReference>
<dbReference type="SUPFAM" id="SSF46955">
    <property type="entry name" value="Putative DNA-binding domain"/>
    <property type="match status" value="1"/>
</dbReference>
<dbReference type="Gene3D" id="3.40.50.1390">
    <property type="entry name" value="Resolvase, N-terminal catalytic domain"/>
    <property type="match status" value="1"/>
</dbReference>
<protein>
    <submittedName>
        <fullName evidence="7">Putative transposase OrfA</fullName>
    </submittedName>
</protein>
<dbReference type="EMBL" id="AP012292">
    <property type="protein sequence ID" value="BAL81971.1"/>
    <property type="molecule type" value="Genomic_DNA"/>
</dbReference>
<dbReference type="PROSITE" id="PS51736">
    <property type="entry name" value="RECOMBINASES_3"/>
    <property type="match status" value="1"/>
</dbReference>
<evidence type="ECO:0000256" key="4">
    <source>
        <dbReference type="PIRSR" id="PIRSR606118-50"/>
    </source>
</evidence>
<dbReference type="PANTHER" id="PTHR36172">
    <property type="match status" value="1"/>
</dbReference>
<dbReference type="GO" id="GO:0003677">
    <property type="term" value="F:DNA binding"/>
    <property type="evidence" value="ECO:0007669"/>
    <property type="project" value="UniProtKB-KW"/>
</dbReference>
<dbReference type="InterPro" id="IPR048046">
    <property type="entry name" value="Transpos_IS607"/>
</dbReference>
<dbReference type="Proteomes" id="UP000007887">
    <property type="component" value="Chromosome"/>
</dbReference>
<dbReference type="CDD" id="cd03769">
    <property type="entry name" value="SR_IS607_transposase_like"/>
    <property type="match status" value="1"/>
</dbReference>
<dbReference type="InterPro" id="IPR041718">
    <property type="entry name" value="IS607_transposase-like"/>
</dbReference>
<dbReference type="SUPFAM" id="SSF53041">
    <property type="entry name" value="Resolvase-like"/>
    <property type="match status" value="1"/>
</dbReference>